<evidence type="ECO:0000313" key="2">
    <source>
        <dbReference type="Proteomes" id="UP000183585"/>
    </source>
</evidence>
<keyword evidence="2" id="KW-1185">Reference proteome</keyword>
<dbReference type="CDD" id="cd00093">
    <property type="entry name" value="HTH_XRE"/>
    <property type="match status" value="1"/>
</dbReference>
<dbReference type="EMBL" id="FMCT01000004">
    <property type="protein sequence ID" value="SCF00464.1"/>
    <property type="molecule type" value="Genomic_DNA"/>
</dbReference>
<reference evidence="2" key="1">
    <citation type="submission" date="2016-06" db="EMBL/GenBank/DDBJ databases">
        <authorList>
            <person name="Varghese N."/>
            <person name="Submissions Spin"/>
        </authorList>
    </citation>
    <scope>NUCLEOTIDE SEQUENCE [LARGE SCALE GENOMIC DNA]</scope>
    <source>
        <strain evidence="2">DSM 43168</strain>
    </source>
</reference>
<dbReference type="Proteomes" id="UP000183585">
    <property type="component" value="Unassembled WGS sequence"/>
</dbReference>
<dbReference type="Gene3D" id="1.10.260.40">
    <property type="entry name" value="lambda repressor-like DNA-binding domains"/>
    <property type="match status" value="1"/>
</dbReference>
<gene>
    <name evidence="1" type="ORF">GA0070563_10474</name>
</gene>
<organism evidence="1 2">
    <name type="scientific">Micromonospora carbonacea</name>
    <dbReference type="NCBI Taxonomy" id="47853"/>
    <lineage>
        <taxon>Bacteria</taxon>
        <taxon>Bacillati</taxon>
        <taxon>Actinomycetota</taxon>
        <taxon>Actinomycetes</taxon>
        <taxon>Micromonosporales</taxon>
        <taxon>Micromonosporaceae</taxon>
        <taxon>Micromonospora</taxon>
    </lineage>
</organism>
<sequence>MGMRVLRRRQREKSSNRVPAALTLTLRAHVPHRSGVRALYPSGVAGEKRVDREAWARVVKALMADATRGKIAPFARQVGVDPRTVSRWLAGAVDVSEESVRSVADAVHVPAMRLLVDVGYYSHTELAPAGDRDEELELVRDDPRLSSEKKVEIINFILERRERERAAALEETRRMIELMRDNG</sequence>
<accession>A0A1C4WWF7</accession>
<protein>
    <submittedName>
        <fullName evidence="1">Uncharacterized protein</fullName>
    </submittedName>
</protein>
<dbReference type="SUPFAM" id="SSF47413">
    <property type="entry name" value="lambda repressor-like DNA-binding domains"/>
    <property type="match status" value="1"/>
</dbReference>
<name>A0A1C4WWF7_9ACTN</name>
<proteinExistence type="predicted"/>
<dbReference type="InterPro" id="IPR001387">
    <property type="entry name" value="Cro/C1-type_HTH"/>
</dbReference>
<dbReference type="AlphaFoldDB" id="A0A1C4WWF7"/>
<evidence type="ECO:0000313" key="1">
    <source>
        <dbReference type="EMBL" id="SCF00464.1"/>
    </source>
</evidence>
<dbReference type="GO" id="GO:0003677">
    <property type="term" value="F:DNA binding"/>
    <property type="evidence" value="ECO:0007669"/>
    <property type="project" value="InterPro"/>
</dbReference>
<dbReference type="InterPro" id="IPR010982">
    <property type="entry name" value="Lambda_DNA-bd_dom_sf"/>
</dbReference>